<dbReference type="Pfam" id="PF00566">
    <property type="entry name" value="RabGAP-TBC"/>
    <property type="match status" value="1"/>
</dbReference>
<dbReference type="PRINTS" id="PR01046">
    <property type="entry name" value="TRNASYNTHPRO"/>
</dbReference>
<dbReference type="InterPro" id="IPR006195">
    <property type="entry name" value="aa-tRNA-synth_II"/>
</dbReference>
<dbReference type="InterPro" id="IPR004499">
    <property type="entry name" value="Pro-tRNA-ligase_IIa_arc-type"/>
</dbReference>
<evidence type="ECO:0000256" key="2">
    <source>
        <dbReference type="ARBA" id="ARBA00022598"/>
    </source>
</evidence>
<organism evidence="11 12">
    <name type="scientific">Durusdinium trenchii</name>
    <dbReference type="NCBI Taxonomy" id="1381693"/>
    <lineage>
        <taxon>Eukaryota</taxon>
        <taxon>Sar</taxon>
        <taxon>Alveolata</taxon>
        <taxon>Dinophyceae</taxon>
        <taxon>Suessiales</taxon>
        <taxon>Symbiodiniaceae</taxon>
        <taxon>Durusdinium</taxon>
    </lineage>
</organism>
<dbReference type="Gene3D" id="3.30.930.10">
    <property type="entry name" value="Bira Bifunctional Protein, Domain 2"/>
    <property type="match status" value="1"/>
</dbReference>
<dbReference type="Gene3D" id="1.10.472.80">
    <property type="entry name" value="Ypt/Rab-GAP domain of gyp1p, domain 3"/>
    <property type="match status" value="1"/>
</dbReference>
<dbReference type="InterPro" id="IPR033721">
    <property type="entry name" value="ProRS_core_arch_euk"/>
</dbReference>
<evidence type="ECO:0000256" key="1">
    <source>
        <dbReference type="ARBA" id="ARBA00012831"/>
    </source>
</evidence>
<dbReference type="SUPFAM" id="SSF64586">
    <property type="entry name" value="C-terminal domain of ProRS"/>
    <property type="match status" value="1"/>
</dbReference>
<dbReference type="InterPro" id="IPR004154">
    <property type="entry name" value="Anticodon-bd"/>
</dbReference>
<dbReference type="InterPro" id="IPR035969">
    <property type="entry name" value="Rab-GAP_TBC_sf"/>
</dbReference>
<dbReference type="SUPFAM" id="SSF55681">
    <property type="entry name" value="Class II aaRS and biotin synthetases"/>
    <property type="match status" value="1"/>
</dbReference>
<dbReference type="EMBL" id="CAXAMN010022084">
    <property type="protein sequence ID" value="CAK9066261.1"/>
    <property type="molecule type" value="Genomic_DNA"/>
</dbReference>
<evidence type="ECO:0000256" key="9">
    <source>
        <dbReference type="SAM" id="MobiDB-lite"/>
    </source>
</evidence>
<dbReference type="CDD" id="cd00862">
    <property type="entry name" value="ProRS_anticodon_zinc"/>
    <property type="match status" value="1"/>
</dbReference>
<proteinExistence type="inferred from homology"/>
<evidence type="ECO:0000256" key="5">
    <source>
        <dbReference type="ARBA" id="ARBA00022917"/>
    </source>
</evidence>
<keyword evidence="12" id="KW-1185">Reference proteome</keyword>
<reference evidence="11 12" key="1">
    <citation type="submission" date="2024-02" db="EMBL/GenBank/DDBJ databases">
        <authorList>
            <person name="Chen Y."/>
            <person name="Shah S."/>
            <person name="Dougan E. K."/>
            <person name="Thang M."/>
            <person name="Chan C."/>
        </authorList>
    </citation>
    <scope>NUCLEOTIDE SEQUENCE [LARGE SCALE GENOMIC DNA]</scope>
</reference>
<dbReference type="PANTHER" id="PTHR43382:SF2">
    <property type="entry name" value="BIFUNCTIONAL GLUTAMATE_PROLINE--TRNA LIGASE"/>
    <property type="match status" value="1"/>
</dbReference>
<protein>
    <recommendedName>
        <fullName evidence="1">proline--tRNA ligase</fullName>
        <ecNumber evidence="1">6.1.1.15</ecNumber>
    </recommendedName>
    <alternativeName>
        <fullName evidence="7">Prolyl-tRNA synthetase</fullName>
    </alternativeName>
</protein>
<feature type="region of interest" description="Disordered" evidence="9">
    <location>
        <begin position="329"/>
        <end position="355"/>
    </location>
</feature>
<keyword evidence="4" id="KW-0067">ATP-binding</keyword>
<dbReference type="PANTHER" id="PTHR43382">
    <property type="entry name" value="PROLYL-TRNA SYNTHETASE"/>
    <property type="match status" value="1"/>
</dbReference>
<dbReference type="CDD" id="cd00778">
    <property type="entry name" value="ProRS_core_arch_euk"/>
    <property type="match status" value="1"/>
</dbReference>
<dbReference type="Gene3D" id="3.30.110.30">
    <property type="entry name" value="C-terminal domain of ProRS"/>
    <property type="match status" value="1"/>
</dbReference>
<dbReference type="HAMAP" id="MF_01571">
    <property type="entry name" value="Pro_tRNA_synth_type3"/>
    <property type="match status" value="1"/>
</dbReference>
<evidence type="ECO:0000259" key="10">
    <source>
        <dbReference type="PROSITE" id="PS50862"/>
    </source>
</evidence>
<dbReference type="InterPro" id="IPR036621">
    <property type="entry name" value="Anticodon-bd_dom_sf"/>
</dbReference>
<gene>
    <name evidence="11" type="ORF">CCMP2556_LOCUS32535</name>
</gene>
<dbReference type="InterPro" id="IPR002314">
    <property type="entry name" value="aa-tRNA-synt_IIb"/>
</dbReference>
<name>A0ABP0NRY7_9DINO</name>
<dbReference type="NCBIfam" id="TIGR00408">
    <property type="entry name" value="proS_fam_I"/>
    <property type="match status" value="1"/>
</dbReference>
<comment type="caution">
    <text evidence="11">The sequence shown here is derived from an EMBL/GenBank/DDBJ whole genome shotgun (WGS) entry which is preliminary data.</text>
</comment>
<evidence type="ECO:0000256" key="7">
    <source>
        <dbReference type="ARBA" id="ARBA00029731"/>
    </source>
</evidence>
<evidence type="ECO:0000256" key="3">
    <source>
        <dbReference type="ARBA" id="ARBA00022741"/>
    </source>
</evidence>
<dbReference type="InterPro" id="IPR000195">
    <property type="entry name" value="Rab-GAP-TBC_dom"/>
</dbReference>
<evidence type="ECO:0000256" key="6">
    <source>
        <dbReference type="ARBA" id="ARBA00023146"/>
    </source>
</evidence>
<keyword evidence="6" id="KW-0030">Aminoacyl-tRNA synthetase</keyword>
<evidence type="ECO:0000313" key="12">
    <source>
        <dbReference type="Proteomes" id="UP001642484"/>
    </source>
</evidence>
<feature type="domain" description="Aminoacyl-transfer RNA synthetases class-II family profile" evidence="10">
    <location>
        <begin position="383"/>
        <end position="632"/>
    </location>
</feature>
<dbReference type="SMART" id="SM00946">
    <property type="entry name" value="ProRS-C_1"/>
    <property type="match status" value="1"/>
</dbReference>
<dbReference type="Proteomes" id="UP001642484">
    <property type="component" value="Unassembled WGS sequence"/>
</dbReference>
<evidence type="ECO:0000256" key="8">
    <source>
        <dbReference type="ARBA" id="ARBA00047671"/>
    </source>
</evidence>
<dbReference type="InterPro" id="IPR045864">
    <property type="entry name" value="aa-tRNA-synth_II/BPL/LPL"/>
</dbReference>
<dbReference type="EC" id="6.1.1.15" evidence="1"/>
<dbReference type="PROSITE" id="PS50862">
    <property type="entry name" value="AA_TRNA_LIGASE_II"/>
    <property type="match status" value="1"/>
</dbReference>
<dbReference type="Gene3D" id="3.40.50.800">
    <property type="entry name" value="Anticodon-binding domain"/>
    <property type="match status" value="1"/>
</dbReference>
<evidence type="ECO:0000313" key="11">
    <source>
        <dbReference type="EMBL" id="CAK9066261.1"/>
    </source>
</evidence>
<keyword evidence="5" id="KW-0648">Protein biosynthesis</keyword>
<comment type="catalytic activity">
    <reaction evidence="8">
        <text>tRNA(Pro) + L-proline + ATP = L-prolyl-tRNA(Pro) + AMP + diphosphate</text>
        <dbReference type="Rhea" id="RHEA:14305"/>
        <dbReference type="Rhea" id="RHEA-COMP:9700"/>
        <dbReference type="Rhea" id="RHEA-COMP:9702"/>
        <dbReference type="ChEBI" id="CHEBI:30616"/>
        <dbReference type="ChEBI" id="CHEBI:33019"/>
        <dbReference type="ChEBI" id="CHEBI:60039"/>
        <dbReference type="ChEBI" id="CHEBI:78442"/>
        <dbReference type="ChEBI" id="CHEBI:78532"/>
        <dbReference type="ChEBI" id="CHEBI:456215"/>
        <dbReference type="EC" id="6.1.1.15"/>
    </reaction>
</comment>
<dbReference type="Pfam" id="PF03129">
    <property type="entry name" value="HGTP_anticodon"/>
    <property type="match status" value="1"/>
</dbReference>
<dbReference type="InterPro" id="IPR017449">
    <property type="entry name" value="Pro-tRNA_synth_II"/>
</dbReference>
<sequence length="841" mass="94917">MSSRCTGFLSQPSFWQEEGDAPILKFDFGWLASHTDEAIARANAWLPHVGVEPSRVDADTKPLSSEGARIFRADANRTFRSEPNRLVCIKLLSFSQQKFGDYQQSLGYVAGLLLLFFDPATCFKVLTVLNDSPKYLPGYWRGEATACAVDGYVCEGLLKPHLRARLKELGLLPETFVQKWFAGICIHHLPYSILFDFLDRFFQHGNSYLFQFFLSFFDTFEDEIMRAANNPEANMLIRFESAPEDRLRQVVEEASAQRYVATIQSLDVHKCRISAFQDGGFGASEDRDVSQLEVSAKMNLFTLSGRSVSRYCRIRFAKCPAGSGIARRCSSEAKGSKGGPTSGPRANPKDTKGVSASKATDFATWYTQVITRGEMIEYHDISGCYVLRPWSFFIWEEISRMLDAGIKDLGVQNAYFPCFVSQEMLEVEKSHLEGFAPEVAWVTRSGESQLAKPIALRPTSETIMYPFFAKWIRSHRDLPLKLNQWANVVRWEFRQPTPFLRTREFLWQEGHTAHATAEEAQEMVDAALELYERTYTELLAVPVLKGMKSEEEKFAGSLHSQTLEVFIPATGRGIQAATSHHLGQKFAEMFGIHFEDDSGRRQLVHQSSWGMTTRSLGIMIMVHGDDKGLVLPPRVAPVQVVLIPIASKGDAAGEFKCWQLMEELKLHGIRAEVDARGNYTPGWKFNWWELKGVPLRVEVGPRDLDRGTCRVVRRLDGSKKDVEQSQLAAIVRDDLKDIHAAMLRKATEERDAGIAKVMDWSEVVPMLKQKKLILAPWCETAASELLIRRRTKEAEDGKEAALTGAMKSLCLPFDQPPLPSGTKCFFTGEPARRWCLFGRSY</sequence>
<evidence type="ECO:0000256" key="4">
    <source>
        <dbReference type="ARBA" id="ARBA00022840"/>
    </source>
</evidence>
<keyword evidence="3" id="KW-0547">Nucleotide-binding</keyword>
<keyword evidence="2" id="KW-0436">Ligase</keyword>
<dbReference type="SUPFAM" id="SSF47923">
    <property type="entry name" value="Ypt/Rab-GAP domain of gyp1p"/>
    <property type="match status" value="1"/>
</dbReference>
<dbReference type="InterPro" id="IPR016061">
    <property type="entry name" value="Pro-tRNA_ligase_II_C"/>
</dbReference>
<dbReference type="SUPFAM" id="SSF52954">
    <property type="entry name" value="Class II aaRS ABD-related"/>
    <property type="match status" value="1"/>
</dbReference>
<dbReference type="InterPro" id="IPR002316">
    <property type="entry name" value="Pro-tRNA-ligase_IIa"/>
</dbReference>
<dbReference type="Pfam" id="PF00587">
    <property type="entry name" value="tRNA-synt_2b"/>
    <property type="match status" value="1"/>
</dbReference>
<dbReference type="Pfam" id="PF09180">
    <property type="entry name" value="ProRS-C_1"/>
    <property type="match status" value="1"/>
</dbReference>
<accession>A0ABP0NRY7</accession>